<dbReference type="EMBL" id="MU971357">
    <property type="protein sequence ID" value="KAK9238400.1"/>
    <property type="molecule type" value="Genomic_DNA"/>
</dbReference>
<feature type="non-terminal residue" evidence="1">
    <location>
        <position position="1"/>
    </location>
</feature>
<proteinExistence type="predicted"/>
<reference evidence="2" key="1">
    <citation type="journal article" date="2024" name="Front. Bioeng. Biotechnol.">
        <title>Genome-scale model development and genomic sequencing of the oleaginous clade Lipomyces.</title>
        <authorList>
            <person name="Czajka J.J."/>
            <person name="Han Y."/>
            <person name="Kim J."/>
            <person name="Mondo S.J."/>
            <person name="Hofstad B.A."/>
            <person name="Robles A."/>
            <person name="Haridas S."/>
            <person name="Riley R."/>
            <person name="LaButti K."/>
            <person name="Pangilinan J."/>
            <person name="Andreopoulos W."/>
            <person name="Lipzen A."/>
            <person name="Yan J."/>
            <person name="Wang M."/>
            <person name="Ng V."/>
            <person name="Grigoriev I.V."/>
            <person name="Spatafora J.W."/>
            <person name="Magnuson J.K."/>
            <person name="Baker S.E."/>
            <person name="Pomraning K.R."/>
        </authorList>
    </citation>
    <scope>NUCLEOTIDE SEQUENCE [LARGE SCALE GENOMIC DNA]</scope>
    <source>
        <strain evidence="2">CBS 7786</strain>
    </source>
</reference>
<dbReference type="Proteomes" id="UP001433508">
    <property type="component" value="Unassembled WGS sequence"/>
</dbReference>
<keyword evidence="2" id="KW-1185">Reference proteome</keyword>
<gene>
    <name evidence="1" type="ORF">V1525DRAFT_341838</name>
</gene>
<accession>A0ACC3T4B4</accession>
<comment type="caution">
    <text evidence="1">The sequence shown here is derived from an EMBL/GenBank/DDBJ whole genome shotgun (WGS) entry which is preliminary data.</text>
</comment>
<sequence>LEGVERLEKYGPGGYHPIVIGDVLQTRYKVVHKLGYGTYSTTWLCRDNLSNKYVAVKVGTGDSNPREADILDLLNYGCASPQNRTMIPLIQDRFVLHSPNGIHPCYVTTPARCSLSDAKNGSYKRLFQANTARSLVVQLVLAIEYIHARGVCPWRFTSTSVMLSCVPAGFDKLSTDQLYRKYGAPTLEPVVRLDSQPIDRRVPSNAATPIWLGKASEEFSSSEVKVVLTDFGEAYSPSTECRYESHVPLPFAPPEVCFEPQRSLSFSSDIWTLACAIWAILGQRPLFEEILATQDDITAEQVDVLGNLPPEWWAKWDARHEYFGEMGEPNSDRHVRTWGPV</sequence>
<name>A0ACC3T4B4_LIPKO</name>
<organism evidence="1 2">
    <name type="scientific">Lipomyces kononenkoae</name>
    <name type="common">Yeast</name>
    <dbReference type="NCBI Taxonomy" id="34357"/>
    <lineage>
        <taxon>Eukaryota</taxon>
        <taxon>Fungi</taxon>
        <taxon>Dikarya</taxon>
        <taxon>Ascomycota</taxon>
        <taxon>Saccharomycotina</taxon>
        <taxon>Lipomycetes</taxon>
        <taxon>Lipomycetales</taxon>
        <taxon>Lipomycetaceae</taxon>
        <taxon>Lipomyces</taxon>
    </lineage>
</organism>
<protein>
    <submittedName>
        <fullName evidence="1">Kinase-like protein</fullName>
    </submittedName>
</protein>
<evidence type="ECO:0000313" key="1">
    <source>
        <dbReference type="EMBL" id="KAK9238400.1"/>
    </source>
</evidence>
<evidence type="ECO:0000313" key="2">
    <source>
        <dbReference type="Proteomes" id="UP001433508"/>
    </source>
</evidence>